<feature type="compositionally biased region" description="Polar residues" evidence="1">
    <location>
        <begin position="1"/>
        <end position="25"/>
    </location>
</feature>
<name>E0U6F6_GLOV7</name>
<evidence type="ECO:0008006" key="4">
    <source>
        <dbReference type="Google" id="ProtNLM"/>
    </source>
</evidence>
<dbReference type="HOGENOM" id="CLU_216276_0_0_3"/>
<protein>
    <recommendedName>
        <fullName evidence="4">Glutamine synthetase inactivating factor IF7</fullName>
    </recommendedName>
</protein>
<dbReference type="AlphaFoldDB" id="E0U6F6"/>
<reference evidence="3" key="1">
    <citation type="journal article" date="2011" name="MBio">
        <title>Novel metabolic attributes of the genus Cyanothece, comprising a group of unicellular nitrogen-fixing Cyanobacteria.</title>
        <authorList>
            <person name="Bandyopadhyay A."/>
            <person name="Elvitigala T."/>
            <person name="Welsh E."/>
            <person name="Stockel J."/>
            <person name="Liberton M."/>
            <person name="Min H."/>
            <person name="Sherman L.A."/>
            <person name="Pakrasi H.B."/>
        </authorList>
    </citation>
    <scope>NUCLEOTIDE SEQUENCE [LARGE SCALE GENOMIC DNA]</scope>
    <source>
        <strain evidence="3">PCC 7822</strain>
    </source>
</reference>
<keyword evidence="3" id="KW-1185">Reference proteome</keyword>
<dbReference type="Proteomes" id="UP000008206">
    <property type="component" value="Chromosome"/>
</dbReference>
<dbReference type="eggNOG" id="ENOG50321HI">
    <property type="taxonomic scope" value="Bacteria"/>
</dbReference>
<feature type="region of interest" description="Disordered" evidence="1">
    <location>
        <begin position="1"/>
        <end position="42"/>
    </location>
</feature>
<accession>E0U6F6</accession>
<gene>
    <name evidence="2" type="ordered locus">Cyan7822_1608</name>
</gene>
<dbReference type="KEGG" id="cyj:Cyan7822_1608"/>
<evidence type="ECO:0000256" key="1">
    <source>
        <dbReference type="SAM" id="MobiDB-lite"/>
    </source>
</evidence>
<proteinExistence type="predicted"/>
<evidence type="ECO:0000313" key="2">
    <source>
        <dbReference type="EMBL" id="ADN13599.1"/>
    </source>
</evidence>
<dbReference type="RefSeq" id="WP_013321706.1">
    <property type="nucleotide sequence ID" value="NC_014501.1"/>
</dbReference>
<organism evidence="2 3">
    <name type="scientific">Gloeothece verrucosa (strain PCC 7822)</name>
    <name type="common">Cyanothece sp. (strain PCC 7822)</name>
    <dbReference type="NCBI Taxonomy" id="497965"/>
    <lineage>
        <taxon>Bacteria</taxon>
        <taxon>Bacillati</taxon>
        <taxon>Cyanobacteriota</taxon>
        <taxon>Cyanophyceae</taxon>
        <taxon>Oscillatoriophycideae</taxon>
        <taxon>Chroococcales</taxon>
        <taxon>Aphanothecaceae</taxon>
        <taxon>Gloeothece</taxon>
        <taxon>Gloeothece verrucosa</taxon>
    </lineage>
</organism>
<sequence length="42" mass="4886">MKTQEQARALMTRQQHTLKNRQQSMLERASAEIGLDDSKLNK</sequence>
<dbReference type="EMBL" id="CP002198">
    <property type="protein sequence ID" value="ADN13599.1"/>
    <property type="molecule type" value="Genomic_DNA"/>
</dbReference>
<evidence type="ECO:0000313" key="3">
    <source>
        <dbReference type="Proteomes" id="UP000008206"/>
    </source>
</evidence>